<reference evidence="2 3" key="1">
    <citation type="journal article" date="2015" name="Microbiome">
        <title>Genomic resolution of linkages in carbon, nitrogen, and sulfur cycling among widespread estuary sediment bacteria.</title>
        <authorList>
            <person name="Baker B.J."/>
            <person name="Lazar C.S."/>
            <person name="Teske A.P."/>
            <person name="Dick G.J."/>
        </authorList>
    </citation>
    <scope>NUCLEOTIDE SEQUENCE [LARGE SCALE GENOMIC DNA]</scope>
    <source>
        <strain evidence="2">DG_78</strain>
    </source>
</reference>
<proteinExistence type="predicted"/>
<evidence type="ECO:0008006" key="4">
    <source>
        <dbReference type="Google" id="ProtNLM"/>
    </source>
</evidence>
<dbReference type="AlphaFoldDB" id="A0A0S7YGF4"/>
<name>A0A0S7YGF4_UNCT6</name>
<keyword evidence="1" id="KW-0472">Membrane</keyword>
<dbReference type="EMBL" id="LJNI01000025">
    <property type="protein sequence ID" value="KPJ73854.1"/>
    <property type="molecule type" value="Genomic_DNA"/>
</dbReference>
<evidence type="ECO:0000256" key="1">
    <source>
        <dbReference type="SAM" id="Phobius"/>
    </source>
</evidence>
<keyword evidence="1" id="KW-1133">Transmembrane helix</keyword>
<feature type="transmembrane region" description="Helical" evidence="1">
    <location>
        <begin position="28"/>
        <end position="43"/>
    </location>
</feature>
<keyword evidence="1" id="KW-0812">Transmembrane</keyword>
<protein>
    <recommendedName>
        <fullName evidence="4">DUF5668 domain-containing protein</fullName>
    </recommendedName>
</protein>
<gene>
    <name evidence="2" type="ORF">AMJ52_02885</name>
</gene>
<comment type="caution">
    <text evidence="2">The sequence shown here is derived from an EMBL/GenBank/DDBJ whole genome shotgun (WGS) entry which is preliminary data.</text>
</comment>
<sequence length="71" mass="8445">MWIIVLVFLGVFFWFCNLGVLVLTRDWPLLLIFFGILNMYGLFRRNKKEAIIQDLEKGKITPQEAEEKLKK</sequence>
<evidence type="ECO:0000313" key="2">
    <source>
        <dbReference type="EMBL" id="KPJ73854.1"/>
    </source>
</evidence>
<organism evidence="2 3">
    <name type="scientific">candidate division TA06 bacterium DG_78</name>
    <dbReference type="NCBI Taxonomy" id="1703772"/>
    <lineage>
        <taxon>Bacteria</taxon>
        <taxon>Bacteria division TA06</taxon>
    </lineage>
</organism>
<evidence type="ECO:0000313" key="3">
    <source>
        <dbReference type="Proteomes" id="UP000051012"/>
    </source>
</evidence>
<dbReference type="Proteomes" id="UP000051012">
    <property type="component" value="Unassembled WGS sequence"/>
</dbReference>
<accession>A0A0S7YGF4</accession>